<evidence type="ECO:0000313" key="3">
    <source>
        <dbReference type="EMBL" id="MFC5379707.1"/>
    </source>
</evidence>
<dbReference type="SUPFAM" id="SSF142433">
    <property type="entry name" value="CinA-like"/>
    <property type="match status" value="1"/>
</dbReference>
<feature type="domain" description="MoaB/Mog" evidence="2">
    <location>
        <begin position="5"/>
        <end position="182"/>
    </location>
</feature>
<keyword evidence="4" id="KW-1185">Reference proteome</keyword>
<dbReference type="PANTHER" id="PTHR13939:SF0">
    <property type="entry name" value="NMN AMIDOHYDROLASE-LIKE PROTEIN YFAY"/>
    <property type="match status" value="1"/>
</dbReference>
<dbReference type="Pfam" id="PF00994">
    <property type="entry name" value="MoCF_biosynth"/>
    <property type="match status" value="1"/>
</dbReference>
<dbReference type="SUPFAM" id="SSF53218">
    <property type="entry name" value="Molybdenum cofactor biosynthesis proteins"/>
    <property type="match status" value="1"/>
</dbReference>
<dbReference type="EMBL" id="JBHSLD010000004">
    <property type="protein sequence ID" value="MFC5379707.1"/>
    <property type="molecule type" value="Genomic_DNA"/>
</dbReference>
<reference evidence="4" key="1">
    <citation type="journal article" date="2019" name="Int. J. Syst. Evol. Microbiol.">
        <title>The Global Catalogue of Microorganisms (GCM) 10K type strain sequencing project: providing services to taxonomists for standard genome sequencing and annotation.</title>
        <authorList>
            <consortium name="The Broad Institute Genomics Platform"/>
            <consortium name="The Broad Institute Genome Sequencing Center for Infectious Disease"/>
            <person name="Wu L."/>
            <person name="Ma J."/>
        </authorList>
    </citation>
    <scope>NUCLEOTIDE SEQUENCE [LARGE SCALE GENOMIC DNA]</scope>
    <source>
        <strain evidence="4">CCUG 43114</strain>
    </source>
</reference>
<dbReference type="HAMAP" id="MF_00226_B">
    <property type="entry name" value="CinA_B"/>
    <property type="match status" value="1"/>
</dbReference>
<dbReference type="NCBIfam" id="TIGR00199">
    <property type="entry name" value="PncC_domain"/>
    <property type="match status" value="1"/>
</dbReference>
<sequence>MARAAVVVTGTEVLTGRVPDANGPWLAEQLRGLGADIGAVVTVGDRPGDLASALRFAASGHDLVITSGGLGPTADDLTVAVVADALGLGIGLDTALETRIRAVVDRIAAARGWTTPENELAAGTRKQALVPEGAAVLEPVGTAPGLVVADPRGGPPVVVLPGPPSELQAMWPTALDDPRVRAALGLDDGAEALHERTIRISGPPEAELAGLLREHEQRHGRLEAAGLEVTTCLRDGDLEVVTRFRPRASPAYDALEHAVLGRFADSVYSTDGATVDEVVAAGLRRHGWTVATAESCTAGLLAGRLADLPGSSEYLLGGVVTYSDAAKTTHLGVPADLIARRGAVSANVARAMAEGVRQRFGSTLAVAVTGIAGPGGARPGKPVGLVHVALAGPDGTGTHRLHLTGDRAHVRARTVTRCLHLLRAAVGGPGD</sequence>
<comment type="similarity">
    <text evidence="1">Belongs to the CinA family.</text>
</comment>
<gene>
    <name evidence="3" type="ORF">ACFPJ6_02780</name>
</gene>
<evidence type="ECO:0000256" key="1">
    <source>
        <dbReference type="HAMAP-Rule" id="MF_00226"/>
    </source>
</evidence>
<dbReference type="InterPro" id="IPR036653">
    <property type="entry name" value="CinA-like_C"/>
</dbReference>
<dbReference type="Pfam" id="PF02464">
    <property type="entry name" value="CinA"/>
    <property type="match status" value="1"/>
</dbReference>
<dbReference type="InterPro" id="IPR001453">
    <property type="entry name" value="MoaB/Mog_dom"/>
</dbReference>
<dbReference type="InterPro" id="IPR050101">
    <property type="entry name" value="CinA"/>
</dbReference>
<comment type="caution">
    <text evidence="3">The sequence shown here is derived from an EMBL/GenBank/DDBJ whole genome shotgun (WGS) entry which is preliminary data.</text>
</comment>
<name>A0ABW0GIK7_9MICO</name>
<dbReference type="RefSeq" id="WP_340268935.1">
    <property type="nucleotide sequence ID" value="NZ_JBBEOG010000003.1"/>
</dbReference>
<dbReference type="NCBIfam" id="NF001813">
    <property type="entry name" value="PRK00549.1"/>
    <property type="match status" value="1"/>
</dbReference>
<dbReference type="InterPro" id="IPR008136">
    <property type="entry name" value="CinA_C"/>
</dbReference>
<protein>
    <recommendedName>
        <fullName evidence="1">CinA-like protein</fullName>
    </recommendedName>
</protein>
<dbReference type="Gene3D" id="3.90.950.20">
    <property type="entry name" value="CinA-like"/>
    <property type="match status" value="1"/>
</dbReference>
<organism evidence="3 4">
    <name type="scientific">Aquipuribacter nitratireducens</name>
    <dbReference type="NCBI Taxonomy" id="650104"/>
    <lineage>
        <taxon>Bacteria</taxon>
        <taxon>Bacillati</taxon>
        <taxon>Actinomycetota</taxon>
        <taxon>Actinomycetes</taxon>
        <taxon>Micrococcales</taxon>
        <taxon>Intrasporangiaceae</taxon>
        <taxon>Aquipuribacter</taxon>
    </lineage>
</organism>
<proteinExistence type="inferred from homology"/>
<dbReference type="Proteomes" id="UP001596122">
    <property type="component" value="Unassembled WGS sequence"/>
</dbReference>
<evidence type="ECO:0000313" key="4">
    <source>
        <dbReference type="Proteomes" id="UP001596122"/>
    </source>
</evidence>
<evidence type="ECO:0000259" key="2">
    <source>
        <dbReference type="SMART" id="SM00852"/>
    </source>
</evidence>
<dbReference type="Gene3D" id="3.40.980.10">
    <property type="entry name" value="MoaB/Mog-like domain"/>
    <property type="match status" value="1"/>
</dbReference>
<dbReference type="InterPro" id="IPR008135">
    <property type="entry name" value="Competence-induced_CinA"/>
</dbReference>
<dbReference type="SMART" id="SM00852">
    <property type="entry name" value="MoCF_biosynth"/>
    <property type="match status" value="1"/>
</dbReference>
<dbReference type="PIRSF" id="PIRSF006728">
    <property type="entry name" value="CinA"/>
    <property type="match status" value="1"/>
</dbReference>
<accession>A0ABW0GIK7</accession>
<dbReference type="InterPro" id="IPR036425">
    <property type="entry name" value="MoaB/Mog-like_dom_sf"/>
</dbReference>
<dbReference type="PANTHER" id="PTHR13939">
    <property type="entry name" value="NICOTINAMIDE-NUCLEOTIDE AMIDOHYDROLASE PNCC"/>
    <property type="match status" value="1"/>
</dbReference>